<feature type="region of interest" description="Disordered" evidence="1">
    <location>
        <begin position="280"/>
        <end position="301"/>
    </location>
</feature>
<accession>A0A0S4ING1</accession>
<name>A0A0S4ING1_BODSA</name>
<organism evidence="2 3">
    <name type="scientific">Bodo saltans</name>
    <name type="common">Flagellated protozoan</name>
    <dbReference type="NCBI Taxonomy" id="75058"/>
    <lineage>
        <taxon>Eukaryota</taxon>
        <taxon>Discoba</taxon>
        <taxon>Euglenozoa</taxon>
        <taxon>Kinetoplastea</taxon>
        <taxon>Metakinetoplastina</taxon>
        <taxon>Eubodonida</taxon>
        <taxon>Bodonidae</taxon>
        <taxon>Bodo</taxon>
    </lineage>
</organism>
<gene>
    <name evidence="2" type="ORF">BSAL_64495</name>
</gene>
<evidence type="ECO:0000313" key="2">
    <source>
        <dbReference type="EMBL" id="CUF65438.1"/>
    </source>
</evidence>
<dbReference type="AlphaFoldDB" id="A0A0S4ING1"/>
<evidence type="ECO:0000256" key="1">
    <source>
        <dbReference type="SAM" id="MobiDB-lite"/>
    </source>
</evidence>
<dbReference type="Proteomes" id="UP000051952">
    <property type="component" value="Unassembled WGS sequence"/>
</dbReference>
<protein>
    <submittedName>
        <fullName evidence="2">Uncharacterized protein</fullName>
    </submittedName>
</protein>
<proteinExistence type="predicted"/>
<dbReference type="VEuPathDB" id="TriTrypDB:BSAL_64495"/>
<dbReference type="EMBL" id="CYKH01000376">
    <property type="protein sequence ID" value="CUF65438.1"/>
    <property type="molecule type" value="Genomic_DNA"/>
</dbReference>
<sequence length="301" mass="32664">MSFSAKRPCCYVLRDKLTYAAVVDVDDGALSSPSGGSPTDASAPTTSTTITVTSRAYNSHSALDTSTVEGPVLLLEGFLMAPLPHVSPLSVGDLVVGPCLNRYQYGGEQLDWGTILKKTKSQETDESMRDPYDSTVPAHIVQSIHLYRVTRMGPLDSVRAAFLVNLEGAIEDYVHSRTPLEFDESRQPLVGSRHETMTPECRFKRCELRKVTSSLPTSSAVLLSAAGRRKEQASERAKRLLRGKLLLNEGTADQGHAPQLVAESPMVEELRSANVRLSTSGLGVGHRTHSNAPTLEDLKGF</sequence>
<keyword evidence="3" id="KW-1185">Reference proteome</keyword>
<evidence type="ECO:0000313" key="3">
    <source>
        <dbReference type="Proteomes" id="UP000051952"/>
    </source>
</evidence>
<reference evidence="3" key="1">
    <citation type="submission" date="2015-09" db="EMBL/GenBank/DDBJ databases">
        <authorList>
            <consortium name="Pathogen Informatics"/>
        </authorList>
    </citation>
    <scope>NUCLEOTIDE SEQUENCE [LARGE SCALE GENOMIC DNA]</scope>
    <source>
        <strain evidence="3">Lake Konstanz</strain>
    </source>
</reference>